<evidence type="ECO:0000256" key="8">
    <source>
        <dbReference type="ARBA" id="ARBA00023163"/>
    </source>
</evidence>
<dbReference type="SMART" id="SM00355">
    <property type="entry name" value="ZnF_C2H2"/>
    <property type="match status" value="6"/>
</dbReference>
<dbReference type="FunFam" id="3.30.160.60:FF:000480">
    <property type="entry name" value="PR domain zinc finger protein 14"/>
    <property type="match status" value="1"/>
</dbReference>
<keyword evidence="3" id="KW-0677">Repeat</keyword>
<comment type="subcellular location">
    <subcellularLocation>
        <location evidence="1">Nucleus</location>
    </subcellularLocation>
</comment>
<feature type="compositionally biased region" description="Low complexity" evidence="11">
    <location>
        <begin position="15"/>
        <end position="32"/>
    </location>
</feature>
<dbReference type="GO" id="GO:0000981">
    <property type="term" value="F:DNA-binding transcription factor activity, RNA polymerase II-specific"/>
    <property type="evidence" value="ECO:0007669"/>
    <property type="project" value="TreeGrafter"/>
</dbReference>
<keyword evidence="2" id="KW-0479">Metal-binding</keyword>
<dbReference type="OMA" id="ICNEPET"/>
<dbReference type="PANTHER" id="PTHR14196">
    <property type="entry name" value="ODD-SKIPPED - RELATED"/>
    <property type="match status" value="1"/>
</dbReference>
<dbReference type="OrthoDB" id="3565419at2759"/>
<dbReference type="InParanoid" id="A0A0H5S2K8"/>
<evidence type="ECO:0000256" key="3">
    <source>
        <dbReference type="ARBA" id="ARBA00022737"/>
    </source>
</evidence>
<dbReference type="SUPFAM" id="SSF57667">
    <property type="entry name" value="beta-beta-alpha zinc fingers"/>
    <property type="match status" value="2"/>
</dbReference>
<evidence type="ECO:0000256" key="4">
    <source>
        <dbReference type="ARBA" id="ARBA00022771"/>
    </source>
</evidence>
<evidence type="ECO:0000256" key="6">
    <source>
        <dbReference type="ARBA" id="ARBA00023015"/>
    </source>
</evidence>
<dbReference type="STRING" id="6279.A0A0H5S2K8"/>
<accession>A0A4E9EXJ7</accession>
<feature type="region of interest" description="Disordered" evidence="11">
    <location>
        <begin position="1"/>
        <end position="45"/>
    </location>
</feature>
<evidence type="ECO:0000313" key="15">
    <source>
        <dbReference type="WormBase" id="Bm4183"/>
    </source>
</evidence>
<dbReference type="GO" id="GO:0005634">
    <property type="term" value="C:nucleus"/>
    <property type="evidence" value="ECO:0007669"/>
    <property type="project" value="UniProtKB-SubCell"/>
</dbReference>
<evidence type="ECO:0000256" key="2">
    <source>
        <dbReference type="ARBA" id="ARBA00022723"/>
    </source>
</evidence>
<organism evidence="13">
    <name type="scientific">Brugia malayi</name>
    <name type="common">Filarial nematode worm</name>
    <dbReference type="NCBI Taxonomy" id="6279"/>
    <lineage>
        <taxon>Eukaryota</taxon>
        <taxon>Metazoa</taxon>
        <taxon>Ecdysozoa</taxon>
        <taxon>Nematoda</taxon>
        <taxon>Chromadorea</taxon>
        <taxon>Rhabditida</taxon>
        <taxon>Spirurina</taxon>
        <taxon>Spiruromorpha</taxon>
        <taxon>Filarioidea</taxon>
        <taxon>Onchocercidae</taxon>
        <taxon>Brugia</taxon>
    </lineage>
</organism>
<dbReference type="KEGG" id="bmy:BM_BM4183"/>
<name>A0A0H5S2K8_BRUMA</name>
<proteinExistence type="predicted"/>
<dbReference type="PANTHER" id="PTHR14196:SF12">
    <property type="entry name" value="ZINC FINGER PROTEIN 208-LIKE"/>
    <property type="match status" value="1"/>
</dbReference>
<keyword evidence="4 10" id="KW-0863">Zinc-finger</keyword>
<protein>
    <submittedName>
        <fullName evidence="13">Bm4183</fullName>
    </submittedName>
    <submittedName>
        <fullName evidence="14">Zinc finger, C2H2 type family protein</fullName>
    </submittedName>
</protein>
<evidence type="ECO:0000259" key="12">
    <source>
        <dbReference type="PROSITE" id="PS50157"/>
    </source>
</evidence>
<dbReference type="PROSITE" id="PS50157">
    <property type="entry name" value="ZINC_FINGER_C2H2_2"/>
    <property type="match status" value="6"/>
</dbReference>
<dbReference type="PROSITE" id="PS00028">
    <property type="entry name" value="ZINC_FINGER_C2H2_1"/>
    <property type="match status" value="5"/>
</dbReference>
<dbReference type="CTD" id="6099051"/>
<dbReference type="Pfam" id="PF00096">
    <property type="entry name" value="zf-C2H2"/>
    <property type="match status" value="2"/>
</dbReference>
<reference evidence="13" key="1">
    <citation type="journal article" date="2007" name="Science">
        <title>Draft genome of the filarial nematode parasite Brugia malayi.</title>
        <authorList>
            <person name="Ghedin E."/>
            <person name="Wang S."/>
            <person name="Spiro D."/>
            <person name="Caler E."/>
            <person name="Zhao Q."/>
            <person name="Crabtree J."/>
            <person name="Allen J.E."/>
            <person name="Delcher A.L."/>
            <person name="Guiliano D.B."/>
            <person name="Miranda-Saavedra D."/>
            <person name="Angiuoli S.V."/>
            <person name="Creasy T."/>
            <person name="Amedeo P."/>
            <person name="Haas B."/>
            <person name="El-Sayed N.M."/>
            <person name="Wortman J.R."/>
            <person name="Feldblyum T."/>
            <person name="Tallon L."/>
            <person name="Schatz M."/>
            <person name="Shumway M."/>
            <person name="Koo H."/>
            <person name="Salzberg S.L."/>
            <person name="Schobel S."/>
            <person name="Pertea M."/>
            <person name="Pop M."/>
            <person name="White O."/>
            <person name="Barton G.J."/>
            <person name="Carlow C.K."/>
            <person name="Crawford M.J."/>
            <person name="Daub J."/>
            <person name="Dimmic M.W."/>
            <person name="Estes C.F."/>
            <person name="Foster J.M."/>
            <person name="Ganatra M."/>
            <person name="Gregory W.F."/>
            <person name="Johnson N.M."/>
            <person name="Jin J."/>
            <person name="Komuniecki R."/>
            <person name="Korf I."/>
            <person name="Kumar S."/>
            <person name="Laney S."/>
            <person name="Li B.W."/>
            <person name="Li W."/>
            <person name="Lindblom T.H."/>
            <person name="Lustigman S."/>
            <person name="Ma D."/>
            <person name="Maina C.V."/>
            <person name="Martin D.M."/>
            <person name="McCarter J.P."/>
            <person name="McReynolds L."/>
            <person name="Mitreva M."/>
            <person name="Nutman T.B."/>
            <person name="Parkinson J."/>
            <person name="Peregrin-Alvarez J.M."/>
            <person name="Poole C."/>
            <person name="Ren Q."/>
            <person name="Saunders L."/>
            <person name="Sluder A.E."/>
            <person name="Smith K."/>
            <person name="Stanke M."/>
            <person name="Unnasch T.R."/>
            <person name="Ware J."/>
            <person name="Wei A.D."/>
            <person name="Weil G."/>
            <person name="Williams D.J."/>
            <person name="Zhang Y."/>
            <person name="Williams S.A."/>
            <person name="Fraser-Liggett C."/>
            <person name="Slatko B."/>
            <person name="Blaxter M.L."/>
            <person name="Scott A.L."/>
        </authorList>
    </citation>
    <scope>NUCLEOTIDE SEQUENCE</scope>
    <source>
        <strain evidence="13">FR3</strain>
    </source>
</reference>
<feature type="domain" description="C2H2-type" evidence="12">
    <location>
        <begin position="427"/>
        <end position="451"/>
    </location>
</feature>
<evidence type="ECO:0000313" key="14">
    <source>
        <dbReference type="EMBL" id="VIO88446.1"/>
    </source>
</evidence>
<evidence type="ECO:0000256" key="1">
    <source>
        <dbReference type="ARBA" id="ARBA00004123"/>
    </source>
</evidence>
<keyword evidence="6" id="KW-0805">Transcription regulation</keyword>
<dbReference type="EMBL" id="CAAKNF010000196">
    <property type="protein sequence ID" value="VIO88446.1"/>
    <property type="molecule type" value="Genomic_DNA"/>
</dbReference>
<feature type="domain" description="C2H2-type" evidence="12">
    <location>
        <begin position="377"/>
        <end position="405"/>
    </location>
</feature>
<dbReference type="WormBase" id="Bm4183">
    <property type="protein sequence ID" value="BM48563"/>
    <property type="gene ID" value="WBGene00224444"/>
</dbReference>
<dbReference type="GO" id="GO:0008270">
    <property type="term" value="F:zinc ion binding"/>
    <property type="evidence" value="ECO:0007669"/>
    <property type="project" value="UniProtKB-KW"/>
</dbReference>
<sequence length="455" mass="52137">MYPIQSSEFISPFENNNSNNNGNNNNGCNNINKNKHDNNNSNNNGSVQPTWFKNFSSVYPVFPFLSQTSLSFAERTLSNNISAPLPSSSSSSSSPSTLTLPSLLPTDLFMSTIPFPVTLIRGDKLQMVNLQLQLTSNETVIKDILSSKEYCDNVLLICFACAGRYFHVIFCSAPNGFNRGDQLSIPSKWQSLCKTANKEEANIWNGIVLRPIEFGQEIIICNEPETLTLEPSKMLQNDKEGQQLEMIQQGLTHTEHIGGYKCDRCGKMFTYEYYREKHLKYTRCVDHGDRKFRCSICPRSFEKRDRLRIHVLHVHENHRPHVCSTCGKSFSQSSSLNKHFRVHSGERPYKCIFCSKSFTASSILRTHVRQHSGEKPFQCANCGKSFASHAAHDSHVRRTHQEQTQLQLQLQLQQQHLQQKQQQCNIYRCQMCQKTFEHQLHLNFHQHCVHSLTIS</sequence>
<dbReference type="GO" id="GO:0000977">
    <property type="term" value="F:RNA polymerase II transcription regulatory region sequence-specific DNA binding"/>
    <property type="evidence" value="ECO:0007669"/>
    <property type="project" value="TreeGrafter"/>
</dbReference>
<reference evidence="13" key="2">
    <citation type="submission" date="2012-12" db="EMBL/GenBank/DDBJ databases">
        <authorList>
            <person name="Gao Y.W."/>
            <person name="Fan S.T."/>
            <person name="Sun H.T."/>
            <person name="Wang Z."/>
            <person name="Gao X.L."/>
            <person name="Li Y.G."/>
            <person name="Wang T.C."/>
            <person name="Zhang K."/>
            <person name="Xu W.W."/>
            <person name="Yu Z.J."/>
            <person name="Xia X.Z."/>
        </authorList>
    </citation>
    <scope>NUCLEOTIDE SEQUENCE</scope>
    <source>
        <strain evidence="13">FR3</strain>
    </source>
</reference>
<dbReference type="InterPro" id="IPR013087">
    <property type="entry name" value="Znf_C2H2_type"/>
</dbReference>
<keyword evidence="9" id="KW-0539">Nucleus</keyword>
<evidence type="ECO:0000256" key="7">
    <source>
        <dbReference type="ARBA" id="ARBA00023125"/>
    </source>
</evidence>
<evidence type="ECO:0000313" key="13">
    <source>
        <dbReference type="EMBL" id="CRZ22881.1"/>
    </source>
</evidence>
<gene>
    <name evidence="13 15" type="ORF">Bm4183</name>
    <name evidence="14" type="ORF">BM_BM4183</name>
    <name evidence="13" type="ORF">BM_Bm4183</name>
</gene>
<dbReference type="AlphaFoldDB" id="A0A0H5S2K8"/>
<evidence type="ECO:0000256" key="10">
    <source>
        <dbReference type="PROSITE-ProRule" id="PRU00042"/>
    </source>
</evidence>
<feature type="domain" description="C2H2-type" evidence="12">
    <location>
        <begin position="260"/>
        <end position="291"/>
    </location>
</feature>
<dbReference type="FunFam" id="3.30.160.60:FF:000100">
    <property type="entry name" value="Zinc finger 45-like"/>
    <property type="match status" value="1"/>
</dbReference>
<dbReference type="RefSeq" id="XP_042930881.1">
    <property type="nucleotide sequence ID" value="XM_043074947.1"/>
</dbReference>
<evidence type="ECO:0000256" key="9">
    <source>
        <dbReference type="ARBA" id="ARBA00023242"/>
    </source>
</evidence>
<dbReference type="FunFam" id="3.30.160.60:FF:000450">
    <property type="entry name" value="PR domain zinc finger protein 14"/>
    <property type="match status" value="1"/>
</dbReference>
<keyword evidence="8" id="KW-0804">Transcription</keyword>
<dbReference type="GeneID" id="6099051"/>
<dbReference type="EMBL" id="LN856728">
    <property type="protein sequence ID" value="CRZ22881.1"/>
    <property type="molecule type" value="Genomic_DNA"/>
</dbReference>
<feature type="domain" description="C2H2-type" evidence="12">
    <location>
        <begin position="321"/>
        <end position="348"/>
    </location>
</feature>
<dbReference type="Gene3D" id="3.30.160.60">
    <property type="entry name" value="Classic Zinc Finger"/>
    <property type="match status" value="4"/>
</dbReference>
<keyword evidence="7" id="KW-0238">DNA-binding</keyword>
<accession>A0A0H5S2K8</accession>
<keyword evidence="5" id="KW-0862">Zinc</keyword>
<feature type="domain" description="C2H2-type" evidence="12">
    <location>
        <begin position="292"/>
        <end position="320"/>
    </location>
</feature>
<evidence type="ECO:0000256" key="5">
    <source>
        <dbReference type="ARBA" id="ARBA00022833"/>
    </source>
</evidence>
<evidence type="ECO:0000256" key="11">
    <source>
        <dbReference type="SAM" id="MobiDB-lite"/>
    </source>
</evidence>
<feature type="domain" description="C2H2-type" evidence="12">
    <location>
        <begin position="349"/>
        <end position="376"/>
    </location>
</feature>
<dbReference type="InterPro" id="IPR050717">
    <property type="entry name" value="C2H2-ZF_Transcription_Reg"/>
</dbReference>
<dbReference type="InterPro" id="IPR036236">
    <property type="entry name" value="Znf_C2H2_sf"/>
</dbReference>
<reference evidence="14" key="3">
    <citation type="submission" date="2019-04" db="EMBL/GenBank/DDBJ databases">
        <authorList>
            <person name="Howe K."/>
            <person name="Paulini M."/>
            <person name="Williams G."/>
        </authorList>
    </citation>
    <scope>NUCLEOTIDE SEQUENCE [LARGE SCALE GENOMIC DNA]</scope>
    <source>
        <strain evidence="14">FR3</strain>
    </source>
</reference>